<dbReference type="SUPFAM" id="SSF47616">
    <property type="entry name" value="GST C-terminal domain-like"/>
    <property type="match status" value="1"/>
</dbReference>
<dbReference type="OrthoDB" id="9769158at2"/>
<dbReference type="STRING" id="118168.MC7420_7387"/>
<dbReference type="InterPro" id="IPR016639">
    <property type="entry name" value="GST_Omega/GSH"/>
</dbReference>
<evidence type="ECO:0000256" key="3">
    <source>
        <dbReference type="PIRSR" id="PIRSR015753-3"/>
    </source>
</evidence>
<evidence type="ECO:0000256" key="2">
    <source>
        <dbReference type="PIRSR" id="PIRSR015753-2"/>
    </source>
</evidence>
<dbReference type="RefSeq" id="WP_006098211.1">
    <property type="nucleotide sequence ID" value="NZ_DS989841.1"/>
</dbReference>
<keyword evidence="6" id="KW-0808">Transferase</keyword>
<dbReference type="SFLD" id="SFLDS00019">
    <property type="entry name" value="Glutathione_Transferase_(cytos"/>
    <property type="match status" value="1"/>
</dbReference>
<name>B4VHX7_9CYAN</name>
<dbReference type="Proteomes" id="UP000003835">
    <property type="component" value="Unassembled WGS sequence"/>
</dbReference>
<dbReference type="InterPro" id="IPR036282">
    <property type="entry name" value="Glutathione-S-Trfase_C_sf"/>
</dbReference>
<evidence type="ECO:0000259" key="5">
    <source>
        <dbReference type="PROSITE" id="PS50405"/>
    </source>
</evidence>
<dbReference type="SUPFAM" id="SSF52833">
    <property type="entry name" value="Thioredoxin-like"/>
    <property type="match status" value="1"/>
</dbReference>
<dbReference type="FunFam" id="3.40.30.10:FF:000058">
    <property type="entry name" value="Glutathione S-transferase, omega"/>
    <property type="match status" value="1"/>
</dbReference>
<feature type="domain" description="GST C-terminal" evidence="5">
    <location>
        <begin position="155"/>
        <end position="293"/>
    </location>
</feature>
<dbReference type="HOGENOM" id="CLU_037263_1_0_3"/>
<dbReference type="CDD" id="cd03190">
    <property type="entry name" value="GST_C_Omega_like"/>
    <property type="match status" value="1"/>
</dbReference>
<dbReference type="PIRSF" id="PIRSF015753">
    <property type="entry name" value="GST"/>
    <property type="match status" value="1"/>
</dbReference>
<evidence type="ECO:0000313" key="6">
    <source>
        <dbReference type="EMBL" id="EDX78734.1"/>
    </source>
</evidence>
<feature type="active site" description="Nucleophile" evidence="1">
    <location>
        <position position="58"/>
    </location>
</feature>
<dbReference type="Pfam" id="PF13410">
    <property type="entry name" value="GST_C_2"/>
    <property type="match status" value="1"/>
</dbReference>
<gene>
    <name evidence="6" type="ORF">MC7420_7387</name>
</gene>
<dbReference type="SFLD" id="SFLDG01148">
    <property type="entry name" value="Xi_(cytGST)"/>
    <property type="match status" value="1"/>
</dbReference>
<accession>B4VHX7</accession>
<evidence type="ECO:0000256" key="1">
    <source>
        <dbReference type="PIRSR" id="PIRSR015753-1"/>
    </source>
</evidence>
<dbReference type="Gene3D" id="3.40.30.10">
    <property type="entry name" value="Glutaredoxin"/>
    <property type="match status" value="1"/>
</dbReference>
<dbReference type="InterPro" id="IPR036249">
    <property type="entry name" value="Thioredoxin-like_sf"/>
</dbReference>
<feature type="site" description="Lowers pKa of active site Cys" evidence="3">
    <location>
        <position position="290"/>
    </location>
</feature>
<dbReference type="PANTHER" id="PTHR32419:SF6">
    <property type="entry name" value="GLUTATHIONE S-TRANSFERASE OMEGA-LIKE 1-RELATED"/>
    <property type="match status" value="1"/>
</dbReference>
<feature type="binding site" evidence="2">
    <location>
        <begin position="142"/>
        <end position="143"/>
    </location>
    <ligand>
        <name>glutathione</name>
        <dbReference type="ChEBI" id="CHEBI:57925"/>
    </ligand>
</feature>
<dbReference type="PROSITE" id="PS50405">
    <property type="entry name" value="GST_CTER"/>
    <property type="match status" value="1"/>
</dbReference>
<evidence type="ECO:0000313" key="7">
    <source>
        <dbReference type="Proteomes" id="UP000003835"/>
    </source>
</evidence>
<dbReference type="InterPro" id="IPR040079">
    <property type="entry name" value="Glutathione_S-Trfase"/>
</dbReference>
<dbReference type="EMBL" id="DS989841">
    <property type="protein sequence ID" value="EDX78734.1"/>
    <property type="molecule type" value="Genomic_DNA"/>
</dbReference>
<dbReference type="eggNOG" id="COG0435">
    <property type="taxonomic scope" value="Bacteria"/>
</dbReference>
<feature type="binding site" evidence="2">
    <location>
        <begin position="124"/>
        <end position="127"/>
    </location>
    <ligand>
        <name>glutathione</name>
        <dbReference type="ChEBI" id="CHEBI:57925"/>
    </ligand>
</feature>
<organism evidence="6 7">
    <name type="scientific">Coleofasciculus chthonoplastes PCC 7420</name>
    <dbReference type="NCBI Taxonomy" id="118168"/>
    <lineage>
        <taxon>Bacteria</taxon>
        <taxon>Bacillati</taxon>
        <taxon>Cyanobacteriota</taxon>
        <taxon>Cyanophyceae</taxon>
        <taxon>Coleofasciculales</taxon>
        <taxon>Coleofasciculaceae</taxon>
        <taxon>Coleofasciculus</taxon>
    </lineage>
</organism>
<proteinExistence type="predicted"/>
<feature type="active site" description="Proton donor/acceptor" evidence="1">
    <location>
        <position position="189"/>
    </location>
</feature>
<dbReference type="InterPro" id="IPR047047">
    <property type="entry name" value="GST_Omega-like_C"/>
</dbReference>
<dbReference type="Pfam" id="PF13409">
    <property type="entry name" value="GST_N_2"/>
    <property type="match status" value="1"/>
</dbReference>
<feature type="region of interest" description="Disordered" evidence="4">
    <location>
        <begin position="1"/>
        <end position="27"/>
    </location>
</feature>
<feature type="site" description="Lowers pKa of active site Cys" evidence="3">
    <location>
        <position position="247"/>
    </location>
</feature>
<reference evidence="6 7" key="1">
    <citation type="submission" date="2008-07" db="EMBL/GenBank/DDBJ databases">
        <authorList>
            <person name="Tandeau de Marsac N."/>
            <person name="Ferriera S."/>
            <person name="Johnson J."/>
            <person name="Kravitz S."/>
            <person name="Beeson K."/>
            <person name="Sutton G."/>
            <person name="Rogers Y.-H."/>
            <person name="Friedman R."/>
            <person name="Frazier M."/>
            <person name="Venter J.C."/>
        </authorList>
    </citation>
    <scope>NUCLEOTIDE SEQUENCE [LARGE SCALE GENOMIC DNA]</scope>
    <source>
        <strain evidence="6 7">PCC 7420</strain>
    </source>
</reference>
<dbReference type="GO" id="GO:0004364">
    <property type="term" value="F:glutathione transferase activity"/>
    <property type="evidence" value="ECO:0007669"/>
    <property type="project" value="InterPro"/>
</dbReference>
<feature type="binding site" evidence="2">
    <location>
        <position position="91"/>
    </location>
    <ligand>
        <name>glutathione</name>
        <dbReference type="ChEBI" id="CHEBI:57925"/>
    </ligand>
</feature>
<dbReference type="GO" id="GO:0005737">
    <property type="term" value="C:cytoplasm"/>
    <property type="evidence" value="ECO:0007669"/>
    <property type="project" value="TreeGrafter"/>
</dbReference>
<dbReference type="InterPro" id="IPR010987">
    <property type="entry name" value="Glutathione-S-Trfase_C-like"/>
</dbReference>
<keyword evidence="7" id="KW-1185">Reference proteome</keyword>
<dbReference type="Gene3D" id="1.20.1050.10">
    <property type="match status" value="1"/>
</dbReference>
<dbReference type="InterPro" id="IPR004045">
    <property type="entry name" value="Glutathione_S-Trfase_N"/>
</dbReference>
<sequence length="314" mass="36380">MATGMLVNGQWTKEPYQQDPEGRFKRNPTKFRNWVSADGSTGFKAESGRYHLYVSLACPWAHRTLIMRKLKGLEEAISLSIVDPFMDEDGWEFSEAPGCIPDMVHGARYLREVYLKADQNCTGRVTVPVLWDKEKNTIANNESREIIRMFDTEFEAIAKSQVSFYPDHLQEEIDRAIDRIYQPINNGVYRAGFATTQTAYDEAVTELFEALDYWEGVLSQQAYLCGDRITEADWCMFTTLFRFDPVYYVHFKCNLRRISDYPYLGNYLKDLYQQPGVSDTCNLDQIKQHYYKSHPHINPTRIVPKGPVIDWVAG</sequence>
<dbReference type="SFLD" id="SFLDG01206">
    <property type="entry name" value="Xi.1"/>
    <property type="match status" value="1"/>
</dbReference>
<dbReference type="AlphaFoldDB" id="B4VHX7"/>
<dbReference type="PANTHER" id="PTHR32419">
    <property type="entry name" value="GLUTATHIONYL-HYDROQUINONE REDUCTASE"/>
    <property type="match status" value="1"/>
</dbReference>
<protein>
    <submittedName>
        <fullName evidence="6">Glutathione S-transferase, C-terminal domain protein</fullName>
    </submittedName>
</protein>
<evidence type="ECO:0000256" key="4">
    <source>
        <dbReference type="SAM" id="MobiDB-lite"/>
    </source>
</evidence>